<dbReference type="AlphaFoldDB" id="A0A2V4C6Q3"/>
<dbReference type="Proteomes" id="UP000247681">
    <property type="component" value="Unassembled WGS sequence"/>
</dbReference>
<proteinExistence type="predicted"/>
<sequence length="193" mass="22750">MITFYIYNPDDEEGNDDFPPRSAITISDFLENTPEWKPRLDKMIVLLSKISMSSNEDFNNFGILDHILPQLKELKERLLDRKFALLRTCIYSEPLFFIFEPKENKIYFSSLGILPQPYSGYYPLIDSPNYFKDINQQKELYNFVELNNKNNWKETLNGNLPNIQNIEYNTSELISSIDEQVILGNKLLEFLRT</sequence>
<evidence type="ECO:0000313" key="1">
    <source>
        <dbReference type="EMBL" id="PXY46372.1"/>
    </source>
</evidence>
<organism evidence="1 2">
    <name type="scientific">Flavobacterium hydrophilum</name>
    <dbReference type="NCBI Taxonomy" id="2211445"/>
    <lineage>
        <taxon>Bacteria</taxon>
        <taxon>Pseudomonadati</taxon>
        <taxon>Bacteroidota</taxon>
        <taxon>Flavobacteriia</taxon>
        <taxon>Flavobacteriales</taxon>
        <taxon>Flavobacteriaceae</taxon>
        <taxon>Flavobacterium</taxon>
    </lineage>
</organism>
<gene>
    <name evidence="1" type="ORF">DMB68_04110</name>
</gene>
<comment type="caution">
    <text evidence="1">The sequence shown here is derived from an EMBL/GenBank/DDBJ whole genome shotgun (WGS) entry which is preliminary data.</text>
</comment>
<dbReference type="OrthoDB" id="9829833at2"/>
<dbReference type="RefSeq" id="WP_110345383.1">
    <property type="nucleotide sequence ID" value="NZ_QJHL01000001.1"/>
</dbReference>
<reference evidence="1 2" key="1">
    <citation type="submission" date="2018-05" db="EMBL/GenBank/DDBJ databases">
        <title>Flavobacterium sp. strain IMCC34758, incomplete genome.</title>
        <authorList>
            <person name="Joung Y."/>
        </authorList>
    </citation>
    <scope>NUCLEOTIDE SEQUENCE [LARGE SCALE GENOMIC DNA]</scope>
    <source>
        <strain evidence="1 2">IMCC34758</strain>
    </source>
</reference>
<evidence type="ECO:0000313" key="2">
    <source>
        <dbReference type="Proteomes" id="UP000247681"/>
    </source>
</evidence>
<accession>A0A2V4C6Q3</accession>
<protein>
    <submittedName>
        <fullName evidence="1">Uncharacterized protein</fullName>
    </submittedName>
</protein>
<name>A0A2V4C6Q3_9FLAO</name>
<keyword evidence="2" id="KW-1185">Reference proteome</keyword>
<dbReference type="EMBL" id="QJHL01000001">
    <property type="protein sequence ID" value="PXY46372.1"/>
    <property type="molecule type" value="Genomic_DNA"/>
</dbReference>